<dbReference type="InterPro" id="IPR004193">
    <property type="entry name" value="Glyco_hydro_13_N"/>
</dbReference>
<dbReference type="Gene3D" id="2.60.40.10">
    <property type="entry name" value="Immunoglobulins"/>
    <property type="match status" value="1"/>
</dbReference>
<protein>
    <submittedName>
        <fullName evidence="2">Glycogen debranching enzyme</fullName>
    </submittedName>
</protein>
<evidence type="ECO:0000313" key="2">
    <source>
        <dbReference type="EMBL" id="MBE9070971.1"/>
    </source>
</evidence>
<dbReference type="Proteomes" id="UP000615026">
    <property type="component" value="Unassembled WGS sequence"/>
</dbReference>
<sequence length="73" mass="7853">MALTVESGTSFPLGATVRDGGANFCLYARGATAVELLLFDTPDSPQPNASISLDPDKNRIFHYWHIFIPGISA</sequence>
<dbReference type="CDD" id="cd02856">
    <property type="entry name" value="E_set_GDE_Isoamylase_N"/>
    <property type="match status" value="1"/>
</dbReference>
<name>A0A929FBR1_LEPEC</name>
<proteinExistence type="predicted"/>
<dbReference type="GO" id="GO:0005975">
    <property type="term" value="P:carbohydrate metabolic process"/>
    <property type="evidence" value="ECO:0007669"/>
    <property type="project" value="InterPro"/>
</dbReference>
<keyword evidence="3" id="KW-1185">Reference proteome</keyword>
<dbReference type="InterPro" id="IPR014756">
    <property type="entry name" value="Ig_E-set"/>
</dbReference>
<dbReference type="Pfam" id="PF02922">
    <property type="entry name" value="CBM_48"/>
    <property type="match status" value="1"/>
</dbReference>
<feature type="domain" description="Glycoside hydrolase family 13 N-terminal" evidence="1">
    <location>
        <begin position="12"/>
        <end position="70"/>
    </location>
</feature>
<dbReference type="InterPro" id="IPR013783">
    <property type="entry name" value="Ig-like_fold"/>
</dbReference>
<dbReference type="SUPFAM" id="SSF81296">
    <property type="entry name" value="E set domains"/>
    <property type="match status" value="1"/>
</dbReference>
<feature type="non-terminal residue" evidence="2">
    <location>
        <position position="73"/>
    </location>
</feature>
<evidence type="ECO:0000259" key="1">
    <source>
        <dbReference type="Pfam" id="PF02922"/>
    </source>
</evidence>
<gene>
    <name evidence="2" type="ORF">IQ260_30500</name>
</gene>
<accession>A0A929FBR1</accession>
<dbReference type="AlphaFoldDB" id="A0A929FBR1"/>
<dbReference type="InterPro" id="IPR044505">
    <property type="entry name" value="GlgX_Isoamylase_N_E_set"/>
</dbReference>
<organism evidence="2 3">
    <name type="scientific">Leptolyngbya cf. ectocarpi LEGE 11479</name>
    <dbReference type="NCBI Taxonomy" id="1828722"/>
    <lineage>
        <taxon>Bacteria</taxon>
        <taxon>Bacillati</taxon>
        <taxon>Cyanobacteriota</taxon>
        <taxon>Cyanophyceae</taxon>
        <taxon>Leptolyngbyales</taxon>
        <taxon>Leptolyngbyaceae</taxon>
        <taxon>Leptolyngbya group</taxon>
        <taxon>Leptolyngbya</taxon>
    </lineage>
</organism>
<evidence type="ECO:0000313" key="3">
    <source>
        <dbReference type="Proteomes" id="UP000615026"/>
    </source>
</evidence>
<dbReference type="GO" id="GO:0004553">
    <property type="term" value="F:hydrolase activity, hydrolyzing O-glycosyl compounds"/>
    <property type="evidence" value="ECO:0007669"/>
    <property type="project" value="InterPro"/>
</dbReference>
<dbReference type="EMBL" id="JADEXP010000615">
    <property type="protein sequence ID" value="MBE9070971.1"/>
    <property type="molecule type" value="Genomic_DNA"/>
</dbReference>
<comment type="caution">
    <text evidence="2">The sequence shown here is derived from an EMBL/GenBank/DDBJ whole genome shotgun (WGS) entry which is preliminary data.</text>
</comment>
<reference evidence="2" key="1">
    <citation type="submission" date="2020-10" db="EMBL/GenBank/DDBJ databases">
        <authorList>
            <person name="Castelo-Branco R."/>
            <person name="Eusebio N."/>
            <person name="Adriana R."/>
            <person name="Vieira A."/>
            <person name="Brugerolle De Fraissinette N."/>
            <person name="Rezende De Castro R."/>
            <person name="Schneider M.P."/>
            <person name="Vasconcelos V."/>
            <person name="Leao P.N."/>
        </authorList>
    </citation>
    <scope>NUCLEOTIDE SEQUENCE</scope>
    <source>
        <strain evidence="2">LEGE 11479</strain>
    </source>
</reference>